<dbReference type="InterPro" id="IPR035965">
    <property type="entry name" value="PAS-like_dom_sf"/>
</dbReference>
<dbReference type="EC" id="2.7.13.3" evidence="2"/>
<keyword evidence="4" id="KW-0808">Transferase</keyword>
<name>A0AAC8Q8Z1_9BACT</name>
<dbReference type="Gene3D" id="2.10.70.100">
    <property type="match status" value="2"/>
</dbReference>
<dbReference type="InterPro" id="IPR003594">
    <property type="entry name" value="HATPase_dom"/>
</dbReference>
<evidence type="ECO:0000256" key="1">
    <source>
        <dbReference type="ARBA" id="ARBA00000085"/>
    </source>
</evidence>
<feature type="domain" description="PAS" evidence="7">
    <location>
        <begin position="299"/>
        <end position="370"/>
    </location>
</feature>
<sequence>MSKIADFIEQDRELLVRRFLEEAAARESTQGLRPAEVLGSLPAYLAALAVLLREGPRPEPMAAKRRLEEAHLGQRLRLGFTWQETVDEYVLLGRLISQRWEHLPRERQPGSSELHLLREALDAARAHAEEFFSGYSLEESQREKRYLRRLDALVPEALGGDAGLQARLAPLLEVIQRALEAQGAELLLALEEGGPLERVAAIGVLNTGEDEGGPYTRVELRLLRHGGLLGVLSMGLARARTLEPRARRTLETLAEHLRGILERVCHLERERRRSEQLQFNEDGSVALENARLYTALRESEDRLRLTVHAAKLGTWDYNPATDVLRWDERCKELFGLPPDALVTWDTFLTGLHPEDRARTEEAVQRAMSGADGGSYAIEYRTRGARDGVGYWVAAHGRAFFDEQGRVVRFIGTVFDITARKQLENALRASEEHLRRVVTATGVGSWELELDTQRVVADARLLELFWLPPDAPFSLERALDAMHPEDRQLVARAVAAAVAGENGGRYDVEYRTLSGDGRMRWVGASGQSFFDSNSGTRRFLGIGLDITERKAAEEALRERSMFERQLIGIVSHDLRNPLNTILLGVQALLRRDELDERATRTSLRIQQAAERATRLVRDLLDFTQARLGGGLPLERGPVDLHDVAESVVDEVQAAHPDRVLLVEARGDGRGEWDGDRLAQLLINLVINAVTYSPADTPITVRTVDDGAEVMLEVHNEGPPIPPDVLPVLFQPLQRGEGNLGTAERSVGLGLYIVDQVARAHRGSVDVRSSLSEGITFTVRLPRSASPVPRR</sequence>
<dbReference type="EMBL" id="QUMU01000013">
    <property type="protein sequence ID" value="REG25174.1"/>
    <property type="molecule type" value="Genomic_DNA"/>
</dbReference>
<dbReference type="Proteomes" id="UP000035579">
    <property type="component" value="Chromosome"/>
</dbReference>
<evidence type="ECO:0000313" key="9">
    <source>
        <dbReference type="EMBL" id="AKJ03050.1"/>
    </source>
</evidence>
<dbReference type="InterPro" id="IPR036097">
    <property type="entry name" value="HisK_dim/P_sf"/>
</dbReference>
<dbReference type="KEGG" id="age:AA314_04676"/>
<dbReference type="SUPFAM" id="SSF47384">
    <property type="entry name" value="Homodimeric domain of signal transducing histidine kinase"/>
    <property type="match status" value="1"/>
</dbReference>
<dbReference type="InterPro" id="IPR005467">
    <property type="entry name" value="His_kinase_dom"/>
</dbReference>
<dbReference type="AlphaFoldDB" id="A0AAC8Q8Z1"/>
<dbReference type="PRINTS" id="PR00344">
    <property type="entry name" value="BCTRLSENSOR"/>
</dbReference>
<evidence type="ECO:0000256" key="3">
    <source>
        <dbReference type="ARBA" id="ARBA00022553"/>
    </source>
</evidence>
<dbReference type="Pfam" id="PF02518">
    <property type="entry name" value="HATPase_c"/>
    <property type="match status" value="1"/>
</dbReference>
<comment type="catalytic activity">
    <reaction evidence="1">
        <text>ATP + protein L-histidine = ADP + protein N-phospho-L-histidine.</text>
        <dbReference type="EC" id="2.7.13.3"/>
    </reaction>
</comment>
<evidence type="ECO:0000256" key="5">
    <source>
        <dbReference type="ARBA" id="ARBA00022777"/>
    </source>
</evidence>
<dbReference type="GO" id="GO:0008168">
    <property type="term" value="F:methyltransferase activity"/>
    <property type="evidence" value="ECO:0007669"/>
    <property type="project" value="UniProtKB-KW"/>
</dbReference>
<evidence type="ECO:0000259" key="6">
    <source>
        <dbReference type="PROSITE" id="PS50109"/>
    </source>
</evidence>
<dbReference type="EMBL" id="CP011509">
    <property type="protein sequence ID" value="AKJ03050.1"/>
    <property type="molecule type" value="Genomic_DNA"/>
</dbReference>
<dbReference type="Gene3D" id="1.10.287.130">
    <property type="match status" value="1"/>
</dbReference>
<dbReference type="CDD" id="cd00082">
    <property type="entry name" value="HisKA"/>
    <property type="match status" value="1"/>
</dbReference>
<keyword evidence="3" id="KW-0597">Phosphoprotein</keyword>
<keyword evidence="9" id="KW-0489">Methyltransferase</keyword>
<dbReference type="GO" id="GO:0032259">
    <property type="term" value="P:methylation"/>
    <property type="evidence" value="ECO:0007669"/>
    <property type="project" value="UniProtKB-KW"/>
</dbReference>
<feature type="domain" description="PAC" evidence="8">
    <location>
        <begin position="505"/>
        <end position="557"/>
    </location>
</feature>
<dbReference type="SUPFAM" id="SSF55874">
    <property type="entry name" value="ATPase domain of HSP90 chaperone/DNA topoisomerase II/histidine kinase"/>
    <property type="match status" value="1"/>
</dbReference>
<keyword evidence="12" id="KW-1185">Reference proteome</keyword>
<evidence type="ECO:0000256" key="4">
    <source>
        <dbReference type="ARBA" id="ARBA00022679"/>
    </source>
</evidence>
<dbReference type="SUPFAM" id="SSF55785">
    <property type="entry name" value="PYP-like sensor domain (PAS domain)"/>
    <property type="match status" value="2"/>
</dbReference>
<evidence type="ECO:0000259" key="8">
    <source>
        <dbReference type="PROSITE" id="PS50113"/>
    </source>
</evidence>
<keyword evidence="5" id="KW-0418">Kinase</keyword>
<dbReference type="PANTHER" id="PTHR43304">
    <property type="entry name" value="PHYTOCHROME-LIKE PROTEIN CPH1"/>
    <property type="match status" value="1"/>
</dbReference>
<dbReference type="PANTHER" id="PTHR43304:SF1">
    <property type="entry name" value="PAC DOMAIN-CONTAINING PROTEIN"/>
    <property type="match status" value="1"/>
</dbReference>
<dbReference type="PROSITE" id="PS50109">
    <property type="entry name" value="HIS_KIN"/>
    <property type="match status" value="1"/>
</dbReference>
<organism evidence="9 11">
    <name type="scientific">Archangium gephyra</name>
    <dbReference type="NCBI Taxonomy" id="48"/>
    <lineage>
        <taxon>Bacteria</taxon>
        <taxon>Pseudomonadati</taxon>
        <taxon>Myxococcota</taxon>
        <taxon>Myxococcia</taxon>
        <taxon>Myxococcales</taxon>
        <taxon>Cystobacterineae</taxon>
        <taxon>Archangiaceae</taxon>
        <taxon>Archangium</taxon>
    </lineage>
</organism>
<dbReference type="Pfam" id="PF00512">
    <property type="entry name" value="HisKA"/>
    <property type="match status" value="1"/>
</dbReference>
<dbReference type="Proteomes" id="UP000256345">
    <property type="component" value="Unassembled WGS sequence"/>
</dbReference>
<dbReference type="Gene3D" id="3.30.565.10">
    <property type="entry name" value="Histidine kinase-like ATPase, C-terminal domain"/>
    <property type="match status" value="1"/>
</dbReference>
<gene>
    <name evidence="9" type="ORF">AA314_04676</name>
    <name evidence="10" type="ORF">ATI61_113238</name>
</gene>
<dbReference type="CDD" id="cd00130">
    <property type="entry name" value="PAS"/>
    <property type="match status" value="2"/>
</dbReference>
<protein>
    <recommendedName>
        <fullName evidence="2">histidine kinase</fullName>
        <ecNumber evidence="2">2.7.13.3</ecNumber>
    </recommendedName>
</protein>
<proteinExistence type="predicted"/>
<evidence type="ECO:0000313" key="10">
    <source>
        <dbReference type="EMBL" id="REG25174.1"/>
    </source>
</evidence>
<reference evidence="10 12" key="2">
    <citation type="submission" date="2018-08" db="EMBL/GenBank/DDBJ databases">
        <title>Genomic Encyclopedia of Archaeal and Bacterial Type Strains, Phase II (KMG-II): from individual species to whole genera.</title>
        <authorList>
            <person name="Goeker M."/>
        </authorList>
    </citation>
    <scope>NUCLEOTIDE SEQUENCE [LARGE SCALE GENOMIC DNA]</scope>
    <source>
        <strain evidence="10 12">DSM 2261</strain>
    </source>
</reference>
<evidence type="ECO:0000259" key="7">
    <source>
        <dbReference type="PROSITE" id="PS50112"/>
    </source>
</evidence>
<dbReference type="SMART" id="SM00387">
    <property type="entry name" value="HATPase_c"/>
    <property type="match status" value="1"/>
</dbReference>
<dbReference type="SMART" id="SM00086">
    <property type="entry name" value="PAC"/>
    <property type="match status" value="2"/>
</dbReference>
<dbReference type="GO" id="GO:0000155">
    <property type="term" value="F:phosphorelay sensor kinase activity"/>
    <property type="evidence" value="ECO:0007669"/>
    <property type="project" value="InterPro"/>
</dbReference>
<dbReference type="Gene3D" id="3.30.450.20">
    <property type="entry name" value="PAS domain"/>
    <property type="match status" value="2"/>
</dbReference>
<dbReference type="Pfam" id="PF08447">
    <property type="entry name" value="PAS_3"/>
    <property type="match status" value="2"/>
</dbReference>
<feature type="domain" description="Histidine kinase" evidence="6">
    <location>
        <begin position="568"/>
        <end position="783"/>
    </location>
</feature>
<feature type="domain" description="PAC" evidence="8">
    <location>
        <begin position="375"/>
        <end position="428"/>
    </location>
</feature>
<dbReference type="InterPro" id="IPR001610">
    <property type="entry name" value="PAC"/>
</dbReference>
<dbReference type="InterPro" id="IPR000014">
    <property type="entry name" value="PAS"/>
</dbReference>
<dbReference type="SMART" id="SM00091">
    <property type="entry name" value="PAS"/>
    <property type="match status" value="2"/>
</dbReference>
<dbReference type="PROSITE" id="PS50112">
    <property type="entry name" value="PAS"/>
    <property type="match status" value="1"/>
</dbReference>
<dbReference type="SMART" id="SM00388">
    <property type="entry name" value="HisKA"/>
    <property type="match status" value="1"/>
</dbReference>
<reference evidence="9 11" key="1">
    <citation type="submission" date="2015-05" db="EMBL/GenBank/DDBJ databases">
        <title>Genome assembly of Archangium gephyra DSM 2261.</title>
        <authorList>
            <person name="Sharma G."/>
            <person name="Subramanian S."/>
        </authorList>
    </citation>
    <scope>NUCLEOTIDE SEQUENCE [LARGE SCALE GENOMIC DNA]</scope>
    <source>
        <strain evidence="9 11">DSM 2261</strain>
    </source>
</reference>
<dbReference type="InterPro" id="IPR052162">
    <property type="entry name" value="Sensor_kinase/Photoreceptor"/>
</dbReference>
<dbReference type="InterPro" id="IPR003661">
    <property type="entry name" value="HisK_dim/P_dom"/>
</dbReference>
<dbReference type="InterPro" id="IPR004358">
    <property type="entry name" value="Sig_transdc_His_kin-like_C"/>
</dbReference>
<dbReference type="PROSITE" id="PS50113">
    <property type="entry name" value="PAC"/>
    <property type="match status" value="2"/>
</dbReference>
<dbReference type="InterPro" id="IPR013655">
    <property type="entry name" value="PAS_fold_3"/>
</dbReference>
<accession>A0AAC8Q8Z1</accession>
<evidence type="ECO:0000256" key="2">
    <source>
        <dbReference type="ARBA" id="ARBA00012438"/>
    </source>
</evidence>
<evidence type="ECO:0000313" key="11">
    <source>
        <dbReference type="Proteomes" id="UP000035579"/>
    </source>
</evidence>
<evidence type="ECO:0000313" key="12">
    <source>
        <dbReference type="Proteomes" id="UP000256345"/>
    </source>
</evidence>
<dbReference type="InterPro" id="IPR000700">
    <property type="entry name" value="PAS-assoc_C"/>
</dbReference>
<dbReference type="InterPro" id="IPR036890">
    <property type="entry name" value="HATPase_C_sf"/>
</dbReference>
<dbReference type="NCBIfam" id="TIGR00229">
    <property type="entry name" value="sensory_box"/>
    <property type="match status" value="2"/>
</dbReference>
<dbReference type="RefSeq" id="WP_053066619.1">
    <property type="nucleotide sequence ID" value="NZ_CP011509.1"/>
</dbReference>